<organism evidence="3 4">
    <name type="scientific">Streptomonospora salina</name>
    <dbReference type="NCBI Taxonomy" id="104205"/>
    <lineage>
        <taxon>Bacteria</taxon>
        <taxon>Bacillati</taxon>
        <taxon>Actinomycetota</taxon>
        <taxon>Actinomycetes</taxon>
        <taxon>Streptosporangiales</taxon>
        <taxon>Nocardiopsidaceae</taxon>
        <taxon>Streptomonospora</taxon>
    </lineage>
</organism>
<reference evidence="3 4" key="1">
    <citation type="submission" date="2020-08" db="EMBL/GenBank/DDBJ databases">
        <title>Sequencing the genomes of 1000 actinobacteria strains.</title>
        <authorList>
            <person name="Klenk H.-P."/>
        </authorList>
    </citation>
    <scope>NUCLEOTIDE SEQUENCE [LARGE SCALE GENOMIC DNA]</scope>
    <source>
        <strain evidence="3 4">DSM 44593</strain>
    </source>
</reference>
<gene>
    <name evidence="3" type="ORF">HNR25_003906</name>
</gene>
<name>A0A841EAL2_9ACTN</name>
<keyword evidence="4" id="KW-1185">Reference proteome</keyword>
<comment type="caution">
    <text evidence="3">The sequence shown here is derived from an EMBL/GenBank/DDBJ whole genome shotgun (WGS) entry which is preliminary data.</text>
</comment>
<dbReference type="PROSITE" id="PS51257">
    <property type="entry name" value="PROKAR_LIPOPROTEIN"/>
    <property type="match status" value="1"/>
</dbReference>
<dbReference type="Proteomes" id="UP000578077">
    <property type="component" value="Unassembled WGS sequence"/>
</dbReference>
<accession>A0A841EAL2</accession>
<feature type="chain" id="PRO_5038929241" description="DUF4352 domain-containing protein" evidence="2">
    <location>
        <begin position="20"/>
        <end position="186"/>
    </location>
</feature>
<sequence length="186" mass="20007">MRTLPLVAAPLLAAVACSAGGGSTPQEEETLAEQEPSQQEQPSAAGPARVGLDETHDFGGGFTITMTELRREVDPDGFNSMTGEEGELPYVAWSFEITNNTGNLLHTGSTTSSCFVGDPLEETEQPVLGDAVNPPDQLADGQSATWDADCWMDEDESQLQYTLEFYDQESVSLYPPVTFAGKVPRE</sequence>
<dbReference type="RefSeq" id="WP_184637402.1">
    <property type="nucleotide sequence ID" value="NZ_BAABKT010000029.1"/>
</dbReference>
<keyword evidence="2" id="KW-0732">Signal</keyword>
<feature type="compositionally biased region" description="Low complexity" evidence="1">
    <location>
        <begin position="33"/>
        <end position="45"/>
    </location>
</feature>
<evidence type="ECO:0008006" key="5">
    <source>
        <dbReference type="Google" id="ProtNLM"/>
    </source>
</evidence>
<evidence type="ECO:0000256" key="1">
    <source>
        <dbReference type="SAM" id="MobiDB-lite"/>
    </source>
</evidence>
<dbReference type="AlphaFoldDB" id="A0A841EAL2"/>
<feature type="signal peptide" evidence="2">
    <location>
        <begin position="1"/>
        <end position="19"/>
    </location>
</feature>
<protein>
    <recommendedName>
        <fullName evidence="5">DUF4352 domain-containing protein</fullName>
    </recommendedName>
</protein>
<evidence type="ECO:0000313" key="4">
    <source>
        <dbReference type="Proteomes" id="UP000578077"/>
    </source>
</evidence>
<dbReference type="EMBL" id="JACHLY010000001">
    <property type="protein sequence ID" value="MBB6000155.1"/>
    <property type="molecule type" value="Genomic_DNA"/>
</dbReference>
<feature type="region of interest" description="Disordered" evidence="1">
    <location>
        <begin position="19"/>
        <end position="60"/>
    </location>
</feature>
<proteinExistence type="predicted"/>
<evidence type="ECO:0000313" key="3">
    <source>
        <dbReference type="EMBL" id="MBB6000155.1"/>
    </source>
</evidence>
<evidence type="ECO:0000256" key="2">
    <source>
        <dbReference type="SAM" id="SignalP"/>
    </source>
</evidence>